<organism evidence="2 3">
    <name type="scientific">Cetraspora pellucida</name>
    <dbReference type="NCBI Taxonomy" id="1433469"/>
    <lineage>
        <taxon>Eukaryota</taxon>
        <taxon>Fungi</taxon>
        <taxon>Fungi incertae sedis</taxon>
        <taxon>Mucoromycota</taxon>
        <taxon>Glomeromycotina</taxon>
        <taxon>Glomeromycetes</taxon>
        <taxon>Diversisporales</taxon>
        <taxon>Gigasporaceae</taxon>
        <taxon>Cetraspora</taxon>
    </lineage>
</organism>
<evidence type="ECO:0000313" key="3">
    <source>
        <dbReference type="Proteomes" id="UP000789759"/>
    </source>
</evidence>
<feature type="region of interest" description="Disordered" evidence="1">
    <location>
        <begin position="1"/>
        <end position="34"/>
    </location>
</feature>
<dbReference type="Proteomes" id="UP000789759">
    <property type="component" value="Unassembled WGS sequence"/>
</dbReference>
<gene>
    <name evidence="2" type="ORF">CPELLU_LOCUS8531</name>
</gene>
<keyword evidence="3" id="KW-1185">Reference proteome</keyword>
<reference evidence="2" key="1">
    <citation type="submission" date="2021-06" db="EMBL/GenBank/DDBJ databases">
        <authorList>
            <person name="Kallberg Y."/>
            <person name="Tangrot J."/>
            <person name="Rosling A."/>
        </authorList>
    </citation>
    <scope>NUCLEOTIDE SEQUENCE</scope>
    <source>
        <strain evidence="2">FL966</strain>
    </source>
</reference>
<dbReference type="OrthoDB" id="10533580at2759"/>
<name>A0A9N9GTS9_9GLOM</name>
<evidence type="ECO:0000313" key="2">
    <source>
        <dbReference type="EMBL" id="CAG8633997.1"/>
    </source>
</evidence>
<dbReference type="EMBL" id="CAJVQA010006090">
    <property type="protein sequence ID" value="CAG8633997.1"/>
    <property type="molecule type" value="Genomic_DNA"/>
</dbReference>
<evidence type="ECO:0000256" key="1">
    <source>
        <dbReference type="SAM" id="MobiDB-lite"/>
    </source>
</evidence>
<comment type="caution">
    <text evidence="2">The sequence shown here is derived from an EMBL/GenBank/DDBJ whole genome shotgun (WGS) entry which is preliminary data.</text>
</comment>
<sequence length="64" mass="7205">MALDPDVLNLEKTKSQEERHPILKEGTTPTSSCITAKRPQDAMRGTTPLQVARSLVRLFRDIEN</sequence>
<dbReference type="AlphaFoldDB" id="A0A9N9GTS9"/>
<accession>A0A9N9GTS9</accession>
<feature type="compositionally biased region" description="Basic and acidic residues" evidence="1">
    <location>
        <begin position="9"/>
        <end position="23"/>
    </location>
</feature>
<protein>
    <submittedName>
        <fullName evidence="2">5222_t:CDS:1</fullName>
    </submittedName>
</protein>
<proteinExistence type="predicted"/>